<evidence type="ECO:0000256" key="4">
    <source>
        <dbReference type="SAM" id="Phobius"/>
    </source>
</evidence>
<protein>
    <submittedName>
        <fullName evidence="5">Uncharacterized protein</fullName>
    </submittedName>
</protein>
<dbReference type="Gene3D" id="3.40.50.720">
    <property type="entry name" value="NAD(P)-binding Rossmann-like Domain"/>
    <property type="match status" value="1"/>
</dbReference>
<evidence type="ECO:0000256" key="2">
    <source>
        <dbReference type="ARBA" id="ARBA00022857"/>
    </source>
</evidence>
<proteinExistence type="inferred from homology"/>
<dbReference type="InterPro" id="IPR036291">
    <property type="entry name" value="NAD(P)-bd_dom_sf"/>
</dbReference>
<dbReference type="GO" id="GO:0016491">
    <property type="term" value="F:oxidoreductase activity"/>
    <property type="evidence" value="ECO:0007669"/>
    <property type="project" value="UniProtKB-KW"/>
</dbReference>
<dbReference type="STRING" id="379508.A5DUK5"/>
<evidence type="ECO:0000313" key="6">
    <source>
        <dbReference type="Proteomes" id="UP000001996"/>
    </source>
</evidence>
<feature type="transmembrane region" description="Helical" evidence="4">
    <location>
        <begin position="266"/>
        <end position="285"/>
    </location>
</feature>
<accession>A5DUK5</accession>
<dbReference type="HOGENOM" id="CLU_010194_44_6_1"/>
<comment type="similarity">
    <text evidence="1">Belongs to the short-chain dehydrogenases/reductases (SDR) family.</text>
</comment>
<dbReference type="OMA" id="FTWFRYA"/>
<evidence type="ECO:0000313" key="5">
    <source>
        <dbReference type="EMBL" id="EDK42863.1"/>
    </source>
</evidence>
<dbReference type="InParanoid" id="A5DUK5"/>
<dbReference type="GO" id="GO:0006624">
    <property type="term" value="P:vacuolar protein processing"/>
    <property type="evidence" value="ECO:0007669"/>
    <property type="project" value="EnsemblFungi"/>
</dbReference>
<dbReference type="eggNOG" id="KOG1208">
    <property type="taxonomic scope" value="Eukaryota"/>
</dbReference>
<keyword evidence="6" id="KW-1185">Reference proteome</keyword>
<dbReference type="PANTHER" id="PTHR24320:SF282">
    <property type="entry name" value="WW DOMAIN-CONTAINING OXIDOREDUCTASE"/>
    <property type="match status" value="1"/>
</dbReference>
<dbReference type="Proteomes" id="UP000001996">
    <property type="component" value="Unassembled WGS sequence"/>
</dbReference>
<dbReference type="GO" id="GO:0005773">
    <property type="term" value="C:vacuole"/>
    <property type="evidence" value="ECO:0007669"/>
    <property type="project" value="GOC"/>
</dbReference>
<reference evidence="5 6" key="1">
    <citation type="journal article" date="2009" name="Nature">
        <title>Evolution of pathogenicity and sexual reproduction in eight Candida genomes.</title>
        <authorList>
            <person name="Butler G."/>
            <person name="Rasmussen M.D."/>
            <person name="Lin M.F."/>
            <person name="Santos M.A."/>
            <person name="Sakthikumar S."/>
            <person name="Munro C.A."/>
            <person name="Rheinbay E."/>
            <person name="Grabherr M."/>
            <person name="Forche A."/>
            <person name="Reedy J.L."/>
            <person name="Agrafioti I."/>
            <person name="Arnaud M.B."/>
            <person name="Bates S."/>
            <person name="Brown A.J."/>
            <person name="Brunke S."/>
            <person name="Costanzo M.C."/>
            <person name="Fitzpatrick D.A."/>
            <person name="de Groot P.W."/>
            <person name="Harris D."/>
            <person name="Hoyer L.L."/>
            <person name="Hube B."/>
            <person name="Klis F.M."/>
            <person name="Kodira C."/>
            <person name="Lennard N."/>
            <person name="Logue M.E."/>
            <person name="Martin R."/>
            <person name="Neiman A.M."/>
            <person name="Nikolaou E."/>
            <person name="Quail M.A."/>
            <person name="Quinn J."/>
            <person name="Santos M.C."/>
            <person name="Schmitzberger F.F."/>
            <person name="Sherlock G."/>
            <person name="Shah P."/>
            <person name="Silverstein K.A."/>
            <person name="Skrzypek M.S."/>
            <person name="Soll D."/>
            <person name="Staggs R."/>
            <person name="Stansfield I."/>
            <person name="Stumpf M.P."/>
            <person name="Sudbery P.E."/>
            <person name="Srikantha T."/>
            <person name="Zeng Q."/>
            <person name="Berman J."/>
            <person name="Berriman M."/>
            <person name="Heitman J."/>
            <person name="Gow N.A."/>
            <person name="Lorenz M.C."/>
            <person name="Birren B.W."/>
            <person name="Kellis M."/>
            <person name="Cuomo C.A."/>
        </authorList>
    </citation>
    <scope>NUCLEOTIDE SEQUENCE [LARGE SCALE GENOMIC DNA]</scope>
    <source>
        <strain evidence="6">ATCC 11503 / BCRC 21390 / CBS 2605 / JCM 1781 / NBRC 1676 / NRRL YB-4239</strain>
    </source>
</reference>
<dbReference type="EMBL" id="CH981524">
    <property type="protein sequence ID" value="EDK42863.1"/>
    <property type="molecule type" value="Genomic_DNA"/>
</dbReference>
<dbReference type="GO" id="GO:0005739">
    <property type="term" value="C:mitochondrion"/>
    <property type="evidence" value="ECO:0007669"/>
    <property type="project" value="EnsemblFungi"/>
</dbReference>
<dbReference type="Pfam" id="PF00106">
    <property type="entry name" value="adh_short"/>
    <property type="match status" value="1"/>
</dbReference>
<dbReference type="OrthoDB" id="191139at2759"/>
<keyword evidence="4" id="KW-0812">Transmembrane</keyword>
<organism evidence="5 6">
    <name type="scientific">Lodderomyces elongisporus (strain ATCC 11503 / CBS 2605 / JCM 1781 / NBRC 1676 / NRRL YB-4239)</name>
    <name type="common">Yeast</name>
    <name type="synonym">Saccharomyces elongisporus</name>
    <dbReference type="NCBI Taxonomy" id="379508"/>
    <lineage>
        <taxon>Eukaryota</taxon>
        <taxon>Fungi</taxon>
        <taxon>Dikarya</taxon>
        <taxon>Ascomycota</taxon>
        <taxon>Saccharomycotina</taxon>
        <taxon>Pichiomycetes</taxon>
        <taxon>Debaryomycetaceae</taxon>
        <taxon>Candida/Lodderomyces clade</taxon>
        <taxon>Lodderomyces</taxon>
    </lineage>
</organism>
<dbReference type="KEGG" id="lel:PVL30_001007"/>
<sequence length="351" mass="40479">MFFKSTATIEEFPYFNPDTERRVALITGGNSGVGFHTVLHLYLHGYIVYIASRSRSRFTKLCKELHQRATSSINSRVCLQNDQLKKDDLKNSRENRQLGELHFLDLDLTSLQSVLRAVELFKAREKDLHLLINNAGVMALPYTLTQDNFDIQLQTNFISPFLLTLKLLPILERTSERYPFIERPRVVYLSSVGHQFAYNYFNLSSPMNYSPNFIFTWVRYGIAKTAGIHFMKMLSLRNPKILCLCVHPGFVMNTNIFSYWTNLPLVGILFWCFFQLFSWFFGVTAEQGANTILQSSLNPALTLEKSNGKYYGNQGNEIQPSKVASNMDYAARTWIWTVRELSERGITILDL</sequence>
<name>A5DUK5_LODEL</name>
<dbReference type="GO" id="GO:0005811">
    <property type="term" value="C:lipid droplet"/>
    <property type="evidence" value="ECO:0007669"/>
    <property type="project" value="EnsemblFungi"/>
</dbReference>
<dbReference type="SUPFAM" id="SSF51735">
    <property type="entry name" value="NAD(P)-binding Rossmann-fold domains"/>
    <property type="match status" value="1"/>
</dbReference>
<dbReference type="FunCoup" id="A5DUK5">
    <property type="interactions" value="240"/>
</dbReference>
<keyword evidence="4" id="KW-0472">Membrane</keyword>
<evidence type="ECO:0000256" key="1">
    <source>
        <dbReference type="ARBA" id="ARBA00006484"/>
    </source>
</evidence>
<dbReference type="InterPro" id="IPR002347">
    <property type="entry name" value="SDR_fam"/>
</dbReference>
<gene>
    <name evidence="5" type="ORF">LELG_01041</name>
</gene>
<dbReference type="GO" id="GO:0007033">
    <property type="term" value="P:vacuole organization"/>
    <property type="evidence" value="ECO:0007669"/>
    <property type="project" value="EnsemblFungi"/>
</dbReference>
<dbReference type="VEuPathDB" id="FungiDB:LELG_01041"/>
<dbReference type="AlphaFoldDB" id="A5DUK5"/>
<evidence type="ECO:0000256" key="3">
    <source>
        <dbReference type="ARBA" id="ARBA00023002"/>
    </source>
</evidence>
<dbReference type="GeneID" id="5235217"/>
<dbReference type="GO" id="GO:0034389">
    <property type="term" value="P:lipid droplet organization"/>
    <property type="evidence" value="ECO:0007669"/>
    <property type="project" value="EnsemblFungi"/>
</dbReference>
<keyword evidence="2" id="KW-0521">NADP</keyword>
<keyword evidence="3" id="KW-0560">Oxidoreductase</keyword>
<dbReference type="PANTHER" id="PTHR24320">
    <property type="entry name" value="RETINOL DEHYDROGENASE"/>
    <property type="match status" value="1"/>
</dbReference>
<keyword evidence="4" id="KW-1133">Transmembrane helix</keyword>